<evidence type="ECO:0000313" key="3">
    <source>
        <dbReference type="Proteomes" id="UP001596263"/>
    </source>
</evidence>
<dbReference type="InterPro" id="IPR000157">
    <property type="entry name" value="TIR_dom"/>
</dbReference>
<dbReference type="NCBIfam" id="NF040588">
    <property type="entry name" value="FxsC_Nterm"/>
    <property type="match status" value="1"/>
</dbReference>
<evidence type="ECO:0000259" key="1">
    <source>
        <dbReference type="Pfam" id="PF13676"/>
    </source>
</evidence>
<dbReference type="InterPro" id="IPR035897">
    <property type="entry name" value="Toll_tir_struct_dom_sf"/>
</dbReference>
<proteinExistence type="predicted"/>
<sequence length="219" mass="24951">MTDSHSSGRPADSQDPYFFHSYAQLPGVAAGMRAPDERQEAFHQLLCRFVLQLTTHDGETPVGFLDKRMPLSGEWEKHLKEALATCRVFMPVYSPRYFSSHWCGVEFDGFLRRQTEHHRSERYTVSAIVPVLWTSPGRTVLPEVVQPFQYHSLDLGDDYRRVGLLGLMEAGKWGVYRRTVWRLAERIVDVATAAQLKSCEISLFDGLSNVFAPRTQADS</sequence>
<reference evidence="3" key="1">
    <citation type="journal article" date="2019" name="Int. J. Syst. Evol. Microbiol.">
        <title>The Global Catalogue of Microorganisms (GCM) 10K type strain sequencing project: providing services to taxonomists for standard genome sequencing and annotation.</title>
        <authorList>
            <consortium name="The Broad Institute Genomics Platform"/>
            <consortium name="The Broad Institute Genome Sequencing Center for Infectious Disease"/>
            <person name="Wu L."/>
            <person name="Ma J."/>
        </authorList>
    </citation>
    <scope>NUCLEOTIDE SEQUENCE [LARGE SCALE GENOMIC DNA]</scope>
    <source>
        <strain evidence="3">KCTC 42586</strain>
    </source>
</reference>
<evidence type="ECO:0000313" key="2">
    <source>
        <dbReference type="EMBL" id="MFC5219058.1"/>
    </source>
</evidence>
<comment type="caution">
    <text evidence="2">The sequence shown here is derived from an EMBL/GenBank/DDBJ whole genome shotgun (WGS) entry which is preliminary data.</text>
</comment>
<keyword evidence="3" id="KW-1185">Reference proteome</keyword>
<dbReference type="SUPFAM" id="SSF52200">
    <property type="entry name" value="Toll/Interleukin receptor TIR domain"/>
    <property type="match status" value="1"/>
</dbReference>
<gene>
    <name evidence="2" type="ORF">ACFPQ9_34985</name>
</gene>
<feature type="domain" description="TIR" evidence="1">
    <location>
        <begin position="62"/>
        <end position="154"/>
    </location>
</feature>
<name>A0ABW0CV93_STRCD</name>
<dbReference type="Gene3D" id="3.40.50.10140">
    <property type="entry name" value="Toll/interleukin-1 receptor homology (TIR) domain"/>
    <property type="match status" value="1"/>
</dbReference>
<dbReference type="InterPro" id="IPR047603">
    <property type="entry name" value="FxsC_N"/>
</dbReference>
<organism evidence="2 3">
    <name type="scientific">Streptomyces coerulescens</name>
    <dbReference type="NCBI Taxonomy" id="29304"/>
    <lineage>
        <taxon>Bacteria</taxon>
        <taxon>Bacillati</taxon>
        <taxon>Actinomycetota</taxon>
        <taxon>Actinomycetes</taxon>
        <taxon>Kitasatosporales</taxon>
        <taxon>Streptomycetaceae</taxon>
        <taxon>Streptomyces</taxon>
    </lineage>
</organism>
<accession>A0ABW0CV93</accession>
<dbReference type="Proteomes" id="UP001596263">
    <property type="component" value="Unassembled WGS sequence"/>
</dbReference>
<dbReference type="Pfam" id="PF13676">
    <property type="entry name" value="TIR_2"/>
    <property type="match status" value="1"/>
</dbReference>
<dbReference type="EMBL" id="JBHSKM010000035">
    <property type="protein sequence ID" value="MFC5219058.1"/>
    <property type="molecule type" value="Genomic_DNA"/>
</dbReference>
<protein>
    <submittedName>
        <fullName evidence="2">TIR-like protein FxsC</fullName>
    </submittedName>
</protein>
<dbReference type="RefSeq" id="WP_380862457.1">
    <property type="nucleotide sequence ID" value="NZ_JBHSKM010000035.1"/>
</dbReference>